<evidence type="ECO:0000313" key="1">
    <source>
        <dbReference type="EMBL" id="VVU98801.1"/>
    </source>
</evidence>
<protein>
    <submittedName>
        <fullName evidence="1">Uncharacterized protein</fullName>
    </submittedName>
</protein>
<proteinExistence type="predicted"/>
<organism evidence="1 2">
    <name type="scientific">Mesonia oceanica</name>
    <dbReference type="NCBI Taxonomy" id="2687242"/>
    <lineage>
        <taxon>Bacteria</taxon>
        <taxon>Pseudomonadati</taxon>
        <taxon>Bacteroidota</taxon>
        <taxon>Flavobacteriia</taxon>
        <taxon>Flavobacteriales</taxon>
        <taxon>Flavobacteriaceae</taxon>
        <taxon>Mesonia</taxon>
    </lineage>
</organism>
<keyword evidence="2" id="KW-1185">Reference proteome</keyword>
<sequence length="161" mass="19145">MLKKITVFIILMNLFFSCFHVKQARKIDVNEIDAPDNDANLSFTFEFDGNMERFEKKSLEYFKLKETYFPYSFSTTSLFPNDTLSVFVYPFEDNEKMLQLVTISDFLGTRDQKEEPTVKKTLHHYISIQVTDQEGNDVLKEESFRNKAVMEKLRFYQRIID</sequence>
<comment type="caution">
    <text evidence="1">The sequence shown here is derived from an EMBL/GenBank/DDBJ whole genome shotgun (WGS) entry which is preliminary data.</text>
</comment>
<evidence type="ECO:0000313" key="2">
    <source>
        <dbReference type="Proteomes" id="UP000356253"/>
    </source>
</evidence>
<accession>A0AC61Y2V8</accession>
<name>A0AC61Y2V8_9FLAO</name>
<dbReference type="Proteomes" id="UP000356253">
    <property type="component" value="Unassembled WGS sequence"/>
</dbReference>
<reference evidence="1" key="1">
    <citation type="submission" date="2019-09" db="EMBL/GenBank/DDBJ databases">
        <authorList>
            <person name="Rodrigo-Torres L."/>
            <person name="Arahal R. D."/>
            <person name="Lucena T."/>
        </authorList>
    </citation>
    <scope>NUCLEOTIDE SEQUENCE</scope>
    <source>
        <strain evidence="1">ISS653</strain>
    </source>
</reference>
<gene>
    <name evidence="1" type="ORF">FVB9532_00047</name>
</gene>
<dbReference type="EMBL" id="CABVMM010000001">
    <property type="protein sequence ID" value="VVU98801.1"/>
    <property type="molecule type" value="Genomic_DNA"/>
</dbReference>